<dbReference type="GO" id="GO:0007059">
    <property type="term" value="P:chromosome segregation"/>
    <property type="evidence" value="ECO:0007669"/>
    <property type="project" value="TreeGrafter"/>
</dbReference>
<dbReference type="FunFam" id="3.90.1530.30:FF:000001">
    <property type="entry name" value="Chromosome partitioning protein ParB"/>
    <property type="match status" value="1"/>
</dbReference>
<evidence type="ECO:0000256" key="1">
    <source>
        <dbReference type="ARBA" id="ARBA00004453"/>
    </source>
</evidence>
<proteinExistence type="inferred from homology"/>
<dbReference type="Gene3D" id="1.10.10.2830">
    <property type="match status" value="1"/>
</dbReference>
<dbReference type="GO" id="GO:0005694">
    <property type="term" value="C:chromosome"/>
    <property type="evidence" value="ECO:0007669"/>
    <property type="project" value="TreeGrafter"/>
</dbReference>
<evidence type="ECO:0000313" key="10">
    <source>
        <dbReference type="Proteomes" id="UP000198636"/>
    </source>
</evidence>
<dbReference type="SUPFAM" id="SSF109709">
    <property type="entry name" value="KorB DNA-binding domain-like"/>
    <property type="match status" value="1"/>
</dbReference>
<keyword evidence="3" id="KW-0963">Cytoplasm</keyword>
<keyword evidence="5" id="KW-0238">DNA-binding</keyword>
<evidence type="ECO:0000256" key="2">
    <source>
        <dbReference type="ARBA" id="ARBA00006295"/>
    </source>
</evidence>
<gene>
    <name evidence="9" type="ORF">SAMN03080606_02011</name>
</gene>
<dbReference type="STRING" id="1120976.SAMN03080606_02011"/>
<dbReference type="GO" id="GO:0000917">
    <property type="term" value="P:division septum assembly"/>
    <property type="evidence" value="ECO:0007669"/>
    <property type="project" value="UniProtKB-KW"/>
</dbReference>
<dbReference type="InterPro" id="IPR023705">
    <property type="entry name" value="Nucleoid_occlusion_protein"/>
</dbReference>
<dbReference type="Gene3D" id="3.90.1530.30">
    <property type="match status" value="1"/>
</dbReference>
<dbReference type="GO" id="GO:0003677">
    <property type="term" value="F:DNA binding"/>
    <property type="evidence" value="ECO:0007669"/>
    <property type="project" value="UniProtKB-KW"/>
</dbReference>
<dbReference type="InterPro" id="IPR050336">
    <property type="entry name" value="Chromosome_partition/occlusion"/>
</dbReference>
<comment type="subcellular location">
    <subcellularLocation>
        <location evidence="1">Cytoplasm</location>
        <location evidence="1">Nucleoid</location>
    </subcellularLocation>
</comment>
<dbReference type="Pfam" id="PF17762">
    <property type="entry name" value="HTH_ParB"/>
    <property type="match status" value="1"/>
</dbReference>
<evidence type="ECO:0000313" key="9">
    <source>
        <dbReference type="EMBL" id="SCY62784.1"/>
    </source>
</evidence>
<keyword evidence="4" id="KW-0132">Cell division</keyword>
<dbReference type="CDD" id="cd16393">
    <property type="entry name" value="SPO0J_N"/>
    <property type="match status" value="1"/>
</dbReference>
<dbReference type="PANTHER" id="PTHR33375:SF8">
    <property type="entry name" value="NUCLEOID OCCLUSION PROTEIN"/>
    <property type="match status" value="1"/>
</dbReference>
<evidence type="ECO:0000256" key="4">
    <source>
        <dbReference type="ARBA" id="ARBA00022618"/>
    </source>
</evidence>
<keyword evidence="6" id="KW-0717">Septation</keyword>
<keyword evidence="7" id="KW-0131">Cell cycle</keyword>
<keyword evidence="10" id="KW-1185">Reference proteome</keyword>
<dbReference type="GO" id="GO:0045881">
    <property type="term" value="P:positive regulation of sporulation resulting in formation of a cellular spore"/>
    <property type="evidence" value="ECO:0007669"/>
    <property type="project" value="TreeGrafter"/>
</dbReference>
<dbReference type="OrthoDB" id="9802051at2"/>
<organism evidence="9 10">
    <name type="scientific">Alkaliphilus peptidifermentans DSM 18978</name>
    <dbReference type="NCBI Taxonomy" id="1120976"/>
    <lineage>
        <taxon>Bacteria</taxon>
        <taxon>Bacillati</taxon>
        <taxon>Bacillota</taxon>
        <taxon>Clostridia</taxon>
        <taxon>Peptostreptococcales</taxon>
        <taxon>Natronincolaceae</taxon>
        <taxon>Alkaliphilus</taxon>
    </lineage>
</organism>
<dbReference type="RefSeq" id="WP_091542946.1">
    <property type="nucleotide sequence ID" value="NZ_FMUS01000011.1"/>
</dbReference>
<evidence type="ECO:0000256" key="6">
    <source>
        <dbReference type="ARBA" id="ARBA00023210"/>
    </source>
</evidence>
<evidence type="ECO:0000256" key="3">
    <source>
        <dbReference type="ARBA" id="ARBA00022490"/>
    </source>
</evidence>
<dbReference type="SMART" id="SM00470">
    <property type="entry name" value="ParB"/>
    <property type="match status" value="1"/>
</dbReference>
<reference evidence="9 10" key="1">
    <citation type="submission" date="2016-10" db="EMBL/GenBank/DDBJ databases">
        <authorList>
            <person name="de Groot N.N."/>
        </authorList>
    </citation>
    <scope>NUCLEOTIDE SEQUENCE [LARGE SCALE GENOMIC DNA]</scope>
    <source>
        <strain evidence="9 10">DSM 18978</strain>
    </source>
</reference>
<evidence type="ECO:0000256" key="5">
    <source>
        <dbReference type="ARBA" id="ARBA00023125"/>
    </source>
</evidence>
<dbReference type="SUPFAM" id="SSF110849">
    <property type="entry name" value="ParB/Sulfiredoxin"/>
    <property type="match status" value="1"/>
</dbReference>
<dbReference type="InterPro" id="IPR003115">
    <property type="entry name" value="ParB_N"/>
</dbReference>
<evidence type="ECO:0000259" key="8">
    <source>
        <dbReference type="SMART" id="SM00470"/>
    </source>
</evidence>
<dbReference type="InterPro" id="IPR036086">
    <property type="entry name" value="ParB/Sulfiredoxin_sf"/>
</dbReference>
<dbReference type="InterPro" id="IPR041468">
    <property type="entry name" value="HTH_ParB/Spo0J"/>
</dbReference>
<protein>
    <submittedName>
        <fullName evidence="9">ParB family protein</fullName>
    </submittedName>
</protein>
<dbReference type="GO" id="GO:0009295">
    <property type="term" value="C:nucleoid"/>
    <property type="evidence" value="ECO:0007669"/>
    <property type="project" value="UniProtKB-SubCell"/>
</dbReference>
<evidence type="ECO:0000256" key="7">
    <source>
        <dbReference type="ARBA" id="ARBA00023306"/>
    </source>
</evidence>
<dbReference type="Pfam" id="PF02195">
    <property type="entry name" value="ParB_N"/>
    <property type="match status" value="1"/>
</dbReference>
<dbReference type="AlphaFoldDB" id="A0A1G5HGE4"/>
<dbReference type="Proteomes" id="UP000198636">
    <property type="component" value="Unassembled WGS sequence"/>
</dbReference>
<comment type="similarity">
    <text evidence="2">Belongs to the ParB family.</text>
</comment>
<name>A0A1G5HGE4_9FIRM</name>
<feature type="domain" description="ParB-like N-terminal" evidence="8">
    <location>
        <begin position="9"/>
        <end position="100"/>
    </location>
</feature>
<dbReference type="InterPro" id="IPR004437">
    <property type="entry name" value="ParB/RepB/Spo0J"/>
</dbReference>
<sequence>MNNAKKEIEEISINLIIPNPYQPRKSFSQISLEELSQSIEAYGIIQPISVRKIGNDKYELIAGERRLKAAKLAKLERVPAIIHNQYNDKDSAVIAIIENLQREDLNFIEEAEAYNNLIMDHNFTQQELAVQIGKNQSTIANKLRILRLGEEIKTLLLENNLSERHARALLKLPDDELRKLVLQKVIKNGYNVKKTEETITAIAEEISKEDEPKSRQKVRSFMNYKIYINTIKQAFEAIKDKQENAELKQVDCGEYIELIVKIPKT</sequence>
<dbReference type="FunFam" id="1.10.10.2830:FF:000001">
    <property type="entry name" value="Chromosome partitioning protein ParB"/>
    <property type="match status" value="1"/>
</dbReference>
<dbReference type="EMBL" id="FMUS01000011">
    <property type="protein sequence ID" value="SCY62784.1"/>
    <property type="molecule type" value="Genomic_DNA"/>
</dbReference>
<accession>A0A1G5HGE4</accession>
<dbReference type="NCBIfam" id="TIGR00180">
    <property type="entry name" value="parB_part"/>
    <property type="match status" value="1"/>
</dbReference>
<dbReference type="PANTHER" id="PTHR33375">
    <property type="entry name" value="CHROMOSOME-PARTITIONING PROTEIN PARB-RELATED"/>
    <property type="match status" value="1"/>
</dbReference>
<dbReference type="NCBIfam" id="TIGR04285">
    <property type="entry name" value="nucleoid_noc"/>
    <property type="match status" value="1"/>
</dbReference>